<evidence type="ECO:0000259" key="1">
    <source>
        <dbReference type="Pfam" id="PF18925"/>
    </source>
</evidence>
<evidence type="ECO:0000313" key="3">
    <source>
        <dbReference type="Proteomes" id="UP000322940"/>
    </source>
</evidence>
<dbReference type="Pfam" id="PF18925">
    <property type="entry name" value="DUF5675"/>
    <property type="match status" value="1"/>
</dbReference>
<dbReference type="Proteomes" id="UP000322940">
    <property type="component" value="Unassembled WGS sequence"/>
</dbReference>
<gene>
    <name evidence="2" type="ORF">F2Y10_02170</name>
</gene>
<name>A0A5B3H5R4_9BACT</name>
<dbReference type="AlphaFoldDB" id="A0A5B3H5R4"/>
<dbReference type="EMBL" id="VVXH01000001">
    <property type="protein sequence ID" value="KAA2381311.1"/>
    <property type="molecule type" value="Genomic_DNA"/>
</dbReference>
<accession>A0A5B3H5R4</accession>
<dbReference type="RefSeq" id="WP_014774665.1">
    <property type="nucleotide sequence ID" value="NZ_JANFXN010000003.1"/>
</dbReference>
<feature type="domain" description="DUF5675" evidence="1">
    <location>
        <begin position="5"/>
        <end position="138"/>
    </location>
</feature>
<proteinExistence type="predicted"/>
<evidence type="ECO:0000313" key="2">
    <source>
        <dbReference type="EMBL" id="KAA2381311.1"/>
    </source>
</evidence>
<dbReference type="InterPro" id="IPR043732">
    <property type="entry name" value="DUF5675"/>
</dbReference>
<comment type="caution">
    <text evidence="2">The sequence shown here is derived from an EMBL/GenBank/DDBJ whole genome shotgun (WGS) entry which is preliminary data.</text>
</comment>
<protein>
    <submittedName>
        <fullName evidence="2">DUF2778 domain-containing protein</fullName>
    </submittedName>
</protein>
<sequence>MKLLLKRIALKPTYTIGWLYIDGQKVCDTIEDAVRDLNKNGRFDNGEKKVYAATAIPYGTYDITLKVQSPKYKDRAQYKFCDGYLPRLLNVPEFDGILIHIGNTAEDSAGCILVGENKEVGKVLNSTATFRRVYDMLKTASDRGEPIQIEIV</sequence>
<organism evidence="2 3">
    <name type="scientific">Alistipes onderdonkii</name>
    <dbReference type="NCBI Taxonomy" id="328813"/>
    <lineage>
        <taxon>Bacteria</taxon>
        <taxon>Pseudomonadati</taxon>
        <taxon>Bacteroidota</taxon>
        <taxon>Bacteroidia</taxon>
        <taxon>Bacteroidales</taxon>
        <taxon>Rikenellaceae</taxon>
        <taxon>Alistipes</taxon>
    </lineage>
</organism>
<reference evidence="2 3" key="1">
    <citation type="journal article" date="2019" name="Nat. Med.">
        <title>A library of human gut bacterial isolates paired with longitudinal multiomics data enables mechanistic microbiome research.</title>
        <authorList>
            <person name="Poyet M."/>
            <person name="Groussin M."/>
            <person name="Gibbons S.M."/>
            <person name="Avila-Pacheco J."/>
            <person name="Jiang X."/>
            <person name="Kearney S.M."/>
            <person name="Perrotta A.R."/>
            <person name="Berdy B."/>
            <person name="Zhao S."/>
            <person name="Lieberman T.D."/>
            <person name="Swanson P.K."/>
            <person name="Smith M."/>
            <person name="Roesemann S."/>
            <person name="Alexander J.E."/>
            <person name="Rich S.A."/>
            <person name="Livny J."/>
            <person name="Vlamakis H."/>
            <person name="Clish C."/>
            <person name="Bullock K."/>
            <person name="Deik A."/>
            <person name="Scott J."/>
            <person name="Pierce K.A."/>
            <person name="Xavier R.J."/>
            <person name="Alm E.J."/>
        </authorList>
    </citation>
    <scope>NUCLEOTIDE SEQUENCE [LARGE SCALE GENOMIC DNA]</scope>
    <source>
        <strain evidence="2 3">BIOML-A266</strain>
    </source>
</reference>